<protein>
    <submittedName>
        <fullName evidence="8">RNA polymerase sigma factor (Sigma-70 family)</fullName>
    </submittedName>
    <submittedName>
        <fullName evidence="9">Sigma-70 family RNA polymerase sigma factor</fullName>
    </submittedName>
</protein>
<evidence type="ECO:0000313" key="9">
    <source>
        <dbReference type="EMBL" id="QKS57621.1"/>
    </source>
</evidence>
<feature type="domain" description="RNA polymerase sigma-70 region 2" evidence="7">
    <location>
        <begin position="51"/>
        <end position="118"/>
    </location>
</feature>
<dbReference type="PANTHER" id="PTHR43133:SF8">
    <property type="entry name" value="RNA POLYMERASE SIGMA FACTOR HI_1459-RELATED"/>
    <property type="match status" value="1"/>
</dbReference>
<dbReference type="RefSeq" id="WP_110899090.1">
    <property type="nucleotide sequence ID" value="NZ_CP054614.1"/>
</dbReference>
<evidence type="ECO:0000256" key="2">
    <source>
        <dbReference type="ARBA" id="ARBA00023015"/>
    </source>
</evidence>
<comment type="similarity">
    <text evidence="1">Belongs to the sigma-70 factor family. ECF subfamily.</text>
</comment>
<feature type="region of interest" description="Disordered" evidence="6">
    <location>
        <begin position="1"/>
        <end position="21"/>
    </location>
</feature>
<sequence>MPKEKNDRQQAETLAQEHDHAPYASCSYSGMPDEQIVQHIKQGDQQAFDELVLRYRSRLHRYVRGITRDDSLAEDVVQEGFIRAYHHMHQLLNPNRLLAWLQRIVRNMAYTYIERRTRMQEQTFSSLPDQGDLSSTDEAGSWQHPTSHLLDEQISVTSLQTSEISHDPYYAAATAETHHYIHQLLTGLHEKERLICVSHWIEQLSPRDIADQTGLTIANIYQILSRCRKKLSRHHIQHGINELLRDNVSSLPQCVVLHEPRTFDAPQTWSSAAAAIYEMLSYVGVSPSLPIVMGCTGLAFRLTVYPANLHIAGPTAFNFKEVLGRGLRHMGYLPSAVEATASEAGVNANLVEPALLQDAAKNKRMLHPRLIRALSMIRYSVSRGIPAVVWDLNIPEFGLVYGYDDQSRTLYGVDFIQSTILPYDHLGRGVNEEIFVLSVEPSRMRDKINLKAVLQDALVHYEGLDTYMLPDTVSGLAAYGVWREALRRGDLEPNGHAYNIAVLWDARTYASAFFAELSQLWRMSADKHSVEPIGDVDDNHSSVCPDTGKLIHLCQMAEEKYRLIAEKLHFLVECFPFPDGGAPDKQDVIDQTVLVLQEVEQLERSVMSILQSILVVVESVELHE</sequence>
<keyword evidence="11" id="KW-1185">Reference proteome</keyword>
<evidence type="ECO:0000256" key="1">
    <source>
        <dbReference type="ARBA" id="ARBA00010641"/>
    </source>
</evidence>
<gene>
    <name evidence="8" type="ORF">DFQ00_12522</name>
    <name evidence="9" type="ORF">HUB98_15785</name>
</gene>
<keyword evidence="2" id="KW-0805">Transcription regulation</keyword>
<dbReference type="InterPro" id="IPR039425">
    <property type="entry name" value="RNA_pol_sigma-70-like"/>
</dbReference>
<evidence type="ECO:0000256" key="5">
    <source>
        <dbReference type="ARBA" id="ARBA00023163"/>
    </source>
</evidence>
<evidence type="ECO:0000313" key="11">
    <source>
        <dbReference type="Proteomes" id="UP000509327"/>
    </source>
</evidence>
<keyword evidence="4" id="KW-0238">DNA-binding</keyword>
<dbReference type="Gene3D" id="1.10.10.10">
    <property type="entry name" value="Winged helix-like DNA-binding domain superfamily/Winged helix DNA-binding domain"/>
    <property type="match status" value="1"/>
</dbReference>
<reference evidence="9 11" key="2">
    <citation type="submission" date="2020-06" db="EMBL/GenBank/DDBJ databases">
        <title>Complete genome of Paenibacillus barcinonensis KACC11450.</title>
        <authorList>
            <person name="Kim M."/>
            <person name="Park Y.-J."/>
            <person name="Shin J.-H."/>
        </authorList>
    </citation>
    <scope>NUCLEOTIDE SEQUENCE [LARGE SCALE GENOMIC DNA]</scope>
    <source>
        <strain evidence="9 11">KACC11450</strain>
    </source>
</reference>
<proteinExistence type="inferred from homology"/>
<dbReference type="EMBL" id="QJSW01000025">
    <property type="protein sequence ID" value="PYE44245.1"/>
    <property type="molecule type" value="Genomic_DNA"/>
</dbReference>
<evidence type="ECO:0000313" key="8">
    <source>
        <dbReference type="EMBL" id="PYE44245.1"/>
    </source>
</evidence>
<dbReference type="InterPro" id="IPR013324">
    <property type="entry name" value="RNA_pol_sigma_r3/r4-like"/>
</dbReference>
<reference evidence="8 10" key="1">
    <citation type="submission" date="2018-06" db="EMBL/GenBank/DDBJ databases">
        <title>Genomic Encyclopedia of Type Strains, Phase III (KMG-III): the genomes of soil and plant-associated and newly described type strains.</title>
        <authorList>
            <person name="Whitman W."/>
        </authorList>
    </citation>
    <scope>NUCLEOTIDE SEQUENCE [LARGE SCALE GENOMIC DNA]</scope>
    <source>
        <strain evidence="8 10">CECT 7022</strain>
    </source>
</reference>
<dbReference type="EMBL" id="CP054614">
    <property type="protein sequence ID" value="QKS57621.1"/>
    <property type="molecule type" value="Genomic_DNA"/>
</dbReference>
<dbReference type="Gene3D" id="1.10.1740.10">
    <property type="match status" value="1"/>
</dbReference>
<dbReference type="InterPro" id="IPR014284">
    <property type="entry name" value="RNA_pol_sigma-70_dom"/>
</dbReference>
<dbReference type="InterPro" id="IPR013325">
    <property type="entry name" value="RNA_pol_sigma_r2"/>
</dbReference>
<dbReference type="SUPFAM" id="SSF88946">
    <property type="entry name" value="Sigma2 domain of RNA polymerase sigma factors"/>
    <property type="match status" value="1"/>
</dbReference>
<dbReference type="NCBIfam" id="TIGR02937">
    <property type="entry name" value="sigma70-ECF"/>
    <property type="match status" value="1"/>
</dbReference>
<dbReference type="Proteomes" id="UP000509327">
    <property type="component" value="Chromosome"/>
</dbReference>
<dbReference type="AlphaFoldDB" id="A0A2V4VZD2"/>
<feature type="region of interest" description="Disordered" evidence="6">
    <location>
        <begin position="123"/>
        <end position="143"/>
    </location>
</feature>
<evidence type="ECO:0000256" key="4">
    <source>
        <dbReference type="ARBA" id="ARBA00023125"/>
    </source>
</evidence>
<organism evidence="8 10">
    <name type="scientific">Paenibacillus barcinonensis</name>
    <dbReference type="NCBI Taxonomy" id="198119"/>
    <lineage>
        <taxon>Bacteria</taxon>
        <taxon>Bacillati</taxon>
        <taxon>Bacillota</taxon>
        <taxon>Bacilli</taxon>
        <taxon>Bacillales</taxon>
        <taxon>Paenibacillaceae</taxon>
        <taxon>Paenibacillus</taxon>
    </lineage>
</organism>
<dbReference type="GO" id="GO:0003677">
    <property type="term" value="F:DNA binding"/>
    <property type="evidence" value="ECO:0007669"/>
    <property type="project" value="UniProtKB-KW"/>
</dbReference>
<evidence type="ECO:0000256" key="6">
    <source>
        <dbReference type="SAM" id="MobiDB-lite"/>
    </source>
</evidence>
<dbReference type="InterPro" id="IPR036388">
    <property type="entry name" value="WH-like_DNA-bd_sf"/>
</dbReference>
<dbReference type="OrthoDB" id="2960956at2"/>
<dbReference type="PANTHER" id="PTHR43133">
    <property type="entry name" value="RNA POLYMERASE ECF-TYPE SIGMA FACTO"/>
    <property type="match status" value="1"/>
</dbReference>
<evidence type="ECO:0000256" key="3">
    <source>
        <dbReference type="ARBA" id="ARBA00023082"/>
    </source>
</evidence>
<accession>A0A2V4VZD2</accession>
<dbReference type="SUPFAM" id="SSF88659">
    <property type="entry name" value="Sigma3 and sigma4 domains of RNA polymerase sigma factors"/>
    <property type="match status" value="1"/>
</dbReference>
<keyword evidence="3" id="KW-0731">Sigma factor</keyword>
<keyword evidence="5" id="KW-0804">Transcription</keyword>
<dbReference type="Proteomes" id="UP000247790">
    <property type="component" value="Unassembled WGS sequence"/>
</dbReference>
<evidence type="ECO:0000313" key="10">
    <source>
        <dbReference type="Proteomes" id="UP000247790"/>
    </source>
</evidence>
<dbReference type="InterPro" id="IPR007627">
    <property type="entry name" value="RNA_pol_sigma70_r2"/>
</dbReference>
<evidence type="ECO:0000259" key="7">
    <source>
        <dbReference type="Pfam" id="PF04542"/>
    </source>
</evidence>
<dbReference type="Pfam" id="PF04542">
    <property type="entry name" value="Sigma70_r2"/>
    <property type="match status" value="1"/>
</dbReference>
<dbReference type="GO" id="GO:0016987">
    <property type="term" value="F:sigma factor activity"/>
    <property type="evidence" value="ECO:0007669"/>
    <property type="project" value="UniProtKB-KW"/>
</dbReference>
<name>A0A2V4VZD2_PAEBA</name>
<dbReference type="GO" id="GO:0006352">
    <property type="term" value="P:DNA-templated transcription initiation"/>
    <property type="evidence" value="ECO:0007669"/>
    <property type="project" value="InterPro"/>
</dbReference>